<accession>A0A2I0ABG9</accession>
<evidence type="ECO:0000313" key="12">
    <source>
        <dbReference type="Proteomes" id="UP000236161"/>
    </source>
</evidence>
<evidence type="ECO:0000256" key="4">
    <source>
        <dbReference type="ARBA" id="ARBA00022741"/>
    </source>
</evidence>
<evidence type="ECO:0000256" key="2">
    <source>
        <dbReference type="ARBA" id="ARBA00006269"/>
    </source>
</evidence>
<evidence type="ECO:0000313" key="11">
    <source>
        <dbReference type="EMBL" id="PKA52892.1"/>
    </source>
</evidence>
<dbReference type="Pfam" id="PF14630">
    <property type="entry name" value="ORC5_C"/>
    <property type="match status" value="1"/>
</dbReference>
<dbReference type="STRING" id="1088818.A0A2I0ABG9"/>
<dbReference type="PANTHER" id="PTHR12705:SF0">
    <property type="entry name" value="ORIGIN RECOGNITION COMPLEX SUBUNIT 5"/>
    <property type="match status" value="1"/>
</dbReference>
<protein>
    <submittedName>
        <fullName evidence="11">Uncharacterized protein</fullName>
    </submittedName>
</protein>
<feature type="region of interest" description="Disordered" evidence="7">
    <location>
        <begin position="1"/>
        <end position="49"/>
    </location>
</feature>
<dbReference type="EMBL" id="KZ452001">
    <property type="protein sequence ID" value="PKA52892.1"/>
    <property type="molecule type" value="Genomic_DNA"/>
</dbReference>
<keyword evidence="5" id="KW-0067">ATP-binding</keyword>
<keyword evidence="6" id="KW-0539">Nucleus</keyword>
<evidence type="ECO:0000259" key="8">
    <source>
        <dbReference type="Pfam" id="PF13191"/>
    </source>
</evidence>
<dbReference type="PANTHER" id="PTHR12705">
    <property type="entry name" value="ORIGIN RECOGNITION COMPLEX SUBUNIT 5"/>
    <property type="match status" value="1"/>
</dbReference>
<dbReference type="Pfam" id="PF21639">
    <property type="entry name" value="ORC5_lid"/>
    <property type="match status" value="1"/>
</dbReference>
<dbReference type="InterPro" id="IPR041664">
    <property type="entry name" value="AAA_16"/>
</dbReference>
<dbReference type="FunFam" id="3.40.50.300:FF:002310">
    <property type="entry name" value="Origin of replication complex subunit 5"/>
    <property type="match status" value="1"/>
</dbReference>
<keyword evidence="12" id="KW-1185">Reference proteome</keyword>
<dbReference type="SUPFAM" id="SSF52540">
    <property type="entry name" value="P-loop containing nucleoside triphosphate hydrolases"/>
    <property type="match status" value="1"/>
</dbReference>
<dbReference type="OrthoDB" id="365981at2759"/>
<evidence type="ECO:0000256" key="1">
    <source>
        <dbReference type="ARBA" id="ARBA00004123"/>
    </source>
</evidence>
<evidence type="ECO:0000256" key="7">
    <source>
        <dbReference type="SAM" id="MobiDB-lite"/>
    </source>
</evidence>
<evidence type="ECO:0000256" key="5">
    <source>
        <dbReference type="ARBA" id="ARBA00022840"/>
    </source>
</evidence>
<reference evidence="11 12" key="1">
    <citation type="journal article" date="2017" name="Nature">
        <title>The Apostasia genome and the evolution of orchids.</title>
        <authorList>
            <person name="Zhang G.Q."/>
            <person name="Liu K.W."/>
            <person name="Li Z."/>
            <person name="Lohaus R."/>
            <person name="Hsiao Y.Y."/>
            <person name="Niu S.C."/>
            <person name="Wang J.Y."/>
            <person name="Lin Y.C."/>
            <person name="Xu Q."/>
            <person name="Chen L.J."/>
            <person name="Yoshida K."/>
            <person name="Fujiwara S."/>
            <person name="Wang Z.W."/>
            <person name="Zhang Y.Q."/>
            <person name="Mitsuda N."/>
            <person name="Wang M."/>
            <person name="Liu G.H."/>
            <person name="Pecoraro L."/>
            <person name="Huang H.X."/>
            <person name="Xiao X.J."/>
            <person name="Lin M."/>
            <person name="Wu X.Y."/>
            <person name="Wu W.L."/>
            <person name="Chen Y.Y."/>
            <person name="Chang S.B."/>
            <person name="Sakamoto S."/>
            <person name="Ohme-Takagi M."/>
            <person name="Yagi M."/>
            <person name="Zeng S.J."/>
            <person name="Shen C.Y."/>
            <person name="Yeh C.M."/>
            <person name="Luo Y.B."/>
            <person name="Tsai W.C."/>
            <person name="Van de Peer Y."/>
            <person name="Liu Z.J."/>
        </authorList>
    </citation>
    <scope>NUCLEOTIDE SEQUENCE [LARGE SCALE GENOMIC DNA]</scope>
    <source>
        <strain evidence="12">cv. Shenzhen</strain>
        <tissue evidence="11">Stem</tissue>
    </source>
</reference>
<evidence type="ECO:0000259" key="9">
    <source>
        <dbReference type="Pfam" id="PF14630"/>
    </source>
</evidence>
<evidence type="ECO:0000256" key="3">
    <source>
        <dbReference type="ARBA" id="ARBA00022705"/>
    </source>
</evidence>
<dbReference type="InterPro" id="IPR020796">
    <property type="entry name" value="ORC5"/>
</dbReference>
<dbReference type="GO" id="GO:0005664">
    <property type="term" value="C:nuclear origin of replication recognition complex"/>
    <property type="evidence" value="ECO:0007669"/>
    <property type="project" value="TreeGrafter"/>
</dbReference>
<dbReference type="Gene3D" id="3.40.50.300">
    <property type="entry name" value="P-loop containing nucleotide triphosphate hydrolases"/>
    <property type="match status" value="1"/>
</dbReference>
<sequence>MESRALYHGRTTRYSSSLPPSTPSPKALNSSSSQTQTAELITDPASSEDPVSLETLISFLPGRRPQIMEIMRLIGPLNSPMLPLLLYGGPSTGKTATILQIFRHLNRPFVYAGCRTCYCSRVLFNSVLSQLLPQKRNSGAGYRRCEKPSEFIDILRSSLVREVNALRKRNRKLGSGEIGRGDMIYLIFDNVELVRSWDKSSGVIPLLFRIHDILKMPEIGIIYLSSSTPDAYYSSTGSIEPIYVYFSDYILEDLHALFMRNQSNPKLYSSFLSVVLKPFYRVTRRVDVLSVTFKSLFQKYCEPLTDQSLVLDEAFKRRLFDNLQPHLLASLNDVFIVLQWCSNETKLDEDSKRKAIKKSIRKEGFDELDFYMPMSLKYLLLSAFMASRNPATLDAALFDSTGCSNNRKRRKKNLQTSMDRKDNMAEEILLKGPGSFPLERLLAIYQCITSVGEIVADEEQVGTSNASGADGLTSDILFQLSTLCNANFISKASGCPLEGSGRYRCTIEEEMAVKVSSEKGKLPPFSQYFVLDVEGPGGFLLRKNETLLRRHGFLMQIKFGEKGNLFYFAAIKSF</sequence>
<dbReference type="GO" id="GO:0006270">
    <property type="term" value="P:DNA replication initiation"/>
    <property type="evidence" value="ECO:0007669"/>
    <property type="project" value="TreeGrafter"/>
</dbReference>
<evidence type="ECO:0000259" key="10">
    <source>
        <dbReference type="Pfam" id="PF21639"/>
    </source>
</evidence>
<feature type="domain" description="Orc1-like AAA ATPase" evidence="8">
    <location>
        <begin position="60"/>
        <end position="195"/>
    </location>
</feature>
<keyword evidence="4" id="KW-0547">Nucleotide-binding</keyword>
<dbReference type="InterPro" id="IPR047088">
    <property type="entry name" value="ORC5_C"/>
</dbReference>
<dbReference type="GO" id="GO:0003688">
    <property type="term" value="F:DNA replication origin binding"/>
    <property type="evidence" value="ECO:0007669"/>
    <property type="project" value="TreeGrafter"/>
</dbReference>
<dbReference type="InterPro" id="IPR027417">
    <property type="entry name" value="P-loop_NTPase"/>
</dbReference>
<feature type="compositionally biased region" description="Polar residues" evidence="7">
    <location>
        <begin position="27"/>
        <end position="39"/>
    </location>
</feature>
<feature type="domain" description="Origin recognition complex subunit 5 C-terminal" evidence="9">
    <location>
        <begin position="372"/>
        <end position="517"/>
    </location>
</feature>
<dbReference type="InterPro" id="IPR048866">
    <property type="entry name" value="ORC5_lid"/>
</dbReference>
<comment type="similarity">
    <text evidence="2">Belongs to the ORC5 family.</text>
</comment>
<feature type="domain" description="ORC5 lid" evidence="10">
    <location>
        <begin position="268"/>
        <end position="320"/>
    </location>
</feature>
<dbReference type="Proteomes" id="UP000236161">
    <property type="component" value="Unassembled WGS sequence"/>
</dbReference>
<evidence type="ECO:0000256" key="6">
    <source>
        <dbReference type="ARBA" id="ARBA00023242"/>
    </source>
</evidence>
<organism evidence="11 12">
    <name type="scientific">Apostasia shenzhenica</name>
    <dbReference type="NCBI Taxonomy" id="1088818"/>
    <lineage>
        <taxon>Eukaryota</taxon>
        <taxon>Viridiplantae</taxon>
        <taxon>Streptophyta</taxon>
        <taxon>Embryophyta</taxon>
        <taxon>Tracheophyta</taxon>
        <taxon>Spermatophyta</taxon>
        <taxon>Magnoliopsida</taxon>
        <taxon>Liliopsida</taxon>
        <taxon>Asparagales</taxon>
        <taxon>Orchidaceae</taxon>
        <taxon>Apostasioideae</taxon>
        <taxon>Apostasia</taxon>
    </lineage>
</organism>
<gene>
    <name evidence="11" type="ORF">AXF42_Ash001873</name>
</gene>
<dbReference type="Pfam" id="PF13191">
    <property type="entry name" value="AAA_16"/>
    <property type="match status" value="1"/>
</dbReference>
<comment type="subcellular location">
    <subcellularLocation>
        <location evidence="1">Nucleus</location>
    </subcellularLocation>
</comment>
<dbReference type="AlphaFoldDB" id="A0A2I0ABG9"/>
<keyword evidence="3" id="KW-0235">DNA replication</keyword>
<proteinExistence type="inferred from homology"/>
<name>A0A2I0ABG9_9ASPA</name>